<feature type="chain" id="PRO_5018673292" evidence="1">
    <location>
        <begin position="26"/>
        <end position="218"/>
    </location>
</feature>
<proteinExistence type="predicted"/>
<feature type="domain" description="Ice-binding protein C-terminal" evidence="2">
    <location>
        <begin position="192"/>
        <end position="216"/>
    </location>
</feature>
<dbReference type="Gene3D" id="2.60.120.260">
    <property type="entry name" value="Galactose-binding domain-like"/>
    <property type="match status" value="1"/>
</dbReference>
<dbReference type="SUPFAM" id="SSF49785">
    <property type="entry name" value="Galactose-binding domain-like"/>
    <property type="match status" value="1"/>
</dbReference>
<comment type="caution">
    <text evidence="3">The sequence shown here is derived from an EMBL/GenBank/DDBJ whole genome shotgun (WGS) entry which is preliminary data.</text>
</comment>
<dbReference type="EMBL" id="SACT01000002">
    <property type="protein sequence ID" value="RVT52541.1"/>
    <property type="molecule type" value="Genomic_DNA"/>
</dbReference>
<evidence type="ECO:0000259" key="2">
    <source>
        <dbReference type="Pfam" id="PF07589"/>
    </source>
</evidence>
<dbReference type="AlphaFoldDB" id="A0A3S2VY72"/>
<sequence length="218" mass="23299">MPIARTLPAILLALLLAALPQPGHAKSLYTEDFSGIALGLLAPSLPGSDFELVDGHAQGRDDAPPQDRYLWLGAGWYAEAYDPLTQVGDTVVQSAAAFDLQAGRTYVLSFDWSRGLVAGGNGPFWLTISAQVGSQAVTYGDVTGFYFPTDWQPGELRWTQATDEAGVHLRFTATGLAYSAAAIDNIRLNVSPVPEPDAWAMLTAGLAALGVTLRRRRP</sequence>
<keyword evidence="4" id="KW-1185">Reference proteome</keyword>
<accession>A0A3S2VY72</accession>
<dbReference type="Pfam" id="PF07589">
    <property type="entry name" value="PEP-CTERM"/>
    <property type="match status" value="1"/>
</dbReference>
<dbReference type="InterPro" id="IPR008979">
    <property type="entry name" value="Galactose-bd-like_sf"/>
</dbReference>
<dbReference type="Proteomes" id="UP000288178">
    <property type="component" value="Unassembled WGS sequence"/>
</dbReference>
<feature type="signal peptide" evidence="1">
    <location>
        <begin position="1"/>
        <end position="25"/>
    </location>
</feature>
<dbReference type="RefSeq" id="WP_128197914.1">
    <property type="nucleotide sequence ID" value="NZ_SACT01000002.1"/>
</dbReference>
<gene>
    <name evidence="3" type="ORF">ENE75_08915</name>
</gene>
<protein>
    <submittedName>
        <fullName evidence="3">PEP-CTERM sorting domain-containing protein</fullName>
    </submittedName>
</protein>
<reference evidence="3 4" key="1">
    <citation type="submission" date="2019-01" db="EMBL/GenBank/DDBJ databases">
        <authorList>
            <person name="Chen W.-M."/>
        </authorList>
    </citation>
    <scope>NUCLEOTIDE SEQUENCE [LARGE SCALE GENOMIC DNA]</scope>
    <source>
        <strain evidence="3 4">ICH-3</strain>
    </source>
</reference>
<keyword evidence="1" id="KW-0732">Signal</keyword>
<name>A0A3S2VY72_9BURK</name>
<dbReference type="NCBIfam" id="TIGR02595">
    <property type="entry name" value="PEP_CTERM"/>
    <property type="match status" value="1"/>
</dbReference>
<evidence type="ECO:0000256" key="1">
    <source>
        <dbReference type="SAM" id="SignalP"/>
    </source>
</evidence>
<evidence type="ECO:0000313" key="3">
    <source>
        <dbReference type="EMBL" id="RVT52541.1"/>
    </source>
</evidence>
<evidence type="ECO:0000313" key="4">
    <source>
        <dbReference type="Proteomes" id="UP000288178"/>
    </source>
</evidence>
<organism evidence="3 4">
    <name type="scientific">Rubrivivax albus</name>
    <dbReference type="NCBI Taxonomy" id="2499835"/>
    <lineage>
        <taxon>Bacteria</taxon>
        <taxon>Pseudomonadati</taxon>
        <taxon>Pseudomonadota</taxon>
        <taxon>Betaproteobacteria</taxon>
        <taxon>Burkholderiales</taxon>
        <taxon>Sphaerotilaceae</taxon>
        <taxon>Rubrivivax</taxon>
    </lineage>
</organism>
<dbReference type="InterPro" id="IPR013424">
    <property type="entry name" value="Ice-binding_C"/>
</dbReference>